<feature type="domain" description="A-factor biosynthesis hotdog" evidence="2">
    <location>
        <begin position="204"/>
        <end position="317"/>
    </location>
</feature>
<feature type="region of interest" description="Disordered" evidence="1">
    <location>
        <begin position="1"/>
        <end position="21"/>
    </location>
</feature>
<dbReference type="GO" id="GO:0016740">
    <property type="term" value="F:transferase activity"/>
    <property type="evidence" value="ECO:0007669"/>
    <property type="project" value="InterPro"/>
</dbReference>
<organism evidence="3">
    <name type="scientific">Streptomyces sp. NBC_01393</name>
    <dbReference type="NCBI Taxonomy" id="2903851"/>
    <lineage>
        <taxon>Bacteria</taxon>
        <taxon>Bacillati</taxon>
        <taxon>Actinomycetota</taxon>
        <taxon>Actinomycetes</taxon>
        <taxon>Kitasatosporales</taxon>
        <taxon>Streptomycetaceae</taxon>
        <taxon>Streptomyces</taxon>
    </lineage>
</organism>
<evidence type="ECO:0000256" key="1">
    <source>
        <dbReference type="SAM" id="MobiDB-lite"/>
    </source>
</evidence>
<dbReference type="Pfam" id="PF03756">
    <property type="entry name" value="AfsA"/>
    <property type="match status" value="2"/>
</dbReference>
<dbReference type="InterPro" id="IPR047757">
    <property type="entry name" value="AfsA-like"/>
</dbReference>
<dbReference type="InterPro" id="IPR005509">
    <property type="entry name" value="AfsA_hotdog_dom"/>
</dbReference>
<evidence type="ECO:0000313" key="3">
    <source>
        <dbReference type="EMBL" id="WTZ14200.1"/>
    </source>
</evidence>
<reference evidence="3" key="1">
    <citation type="submission" date="2022-10" db="EMBL/GenBank/DDBJ databases">
        <title>The complete genomes of actinobacterial strains from the NBC collection.</title>
        <authorList>
            <person name="Joergensen T.S."/>
            <person name="Alvarez Arevalo M."/>
            <person name="Sterndorff E.B."/>
            <person name="Faurdal D."/>
            <person name="Vuksanovic O."/>
            <person name="Mourched A.-S."/>
            <person name="Charusanti P."/>
            <person name="Shaw S."/>
            <person name="Blin K."/>
            <person name="Weber T."/>
        </authorList>
    </citation>
    <scope>NUCLEOTIDE SEQUENCE</scope>
    <source>
        <strain evidence="3">NBC_01393</strain>
    </source>
</reference>
<dbReference type="EMBL" id="CP109546">
    <property type="protein sequence ID" value="WTZ14200.1"/>
    <property type="molecule type" value="Genomic_DNA"/>
</dbReference>
<proteinExistence type="predicted"/>
<gene>
    <name evidence="3" type="ORF">OG699_43375</name>
</gene>
<feature type="domain" description="A-factor biosynthesis hotdog" evidence="2">
    <location>
        <begin position="32"/>
        <end position="150"/>
    </location>
</feature>
<name>A0AAU3IC26_9ACTN</name>
<accession>A0AAU3IC26</accession>
<dbReference type="NCBIfam" id="NF041195">
    <property type="entry name" value="ScbA_BarX_GamBu"/>
    <property type="match status" value="1"/>
</dbReference>
<protein>
    <recommendedName>
        <fullName evidence="2">A-factor biosynthesis hotdog domain-containing protein</fullName>
    </recommendedName>
</protein>
<dbReference type="AlphaFoldDB" id="A0AAU3IC26"/>
<evidence type="ECO:0000259" key="2">
    <source>
        <dbReference type="Pfam" id="PF03756"/>
    </source>
</evidence>
<sequence length="328" mass="34899">MSLIQPSRALPGPDHGPGQGELSYLRTAPRHLVDRSAIADVLITDWQRTGADTFFLGAQWPRGHAFYTPIAGAWYDPLLAAESLRQASLLVGQTYYGIPRGHQWVVGELDIEVVPAALLLGGRPAEIRLEVARSPDPDTGAGAGSTTVMTMEAELLRDDDAFLGAGRISLDVLSPAAYAGLRGDRLGPPTGLPPLPEALPPPVVGRLDVRDVVLGVPAARSGRGGHTWQLRVDPSHPALFDHPVDHVPAMLLLEAARQAAQAVCAPYRVLPIEVRSAFHRPVELDLACHIAATPLPQQDAAEDTAIRVTASQDGTLVFDSLVVAALCD</sequence>